<keyword evidence="3" id="KW-1185">Reference proteome</keyword>
<keyword evidence="1" id="KW-0812">Transmembrane</keyword>
<dbReference type="AlphaFoldDB" id="A0AAJ5C8T1"/>
<dbReference type="Proteomes" id="UP001294444">
    <property type="component" value="Unassembled WGS sequence"/>
</dbReference>
<accession>A0AAJ5C8T1</accession>
<name>A0AAJ5C8T1_9BASI</name>
<keyword evidence="1" id="KW-1133">Transmembrane helix</keyword>
<comment type="caution">
    <text evidence="2">The sequence shown here is derived from an EMBL/GenBank/DDBJ whole genome shotgun (WGS) entry which is preliminary data.</text>
</comment>
<feature type="transmembrane region" description="Helical" evidence="1">
    <location>
        <begin position="54"/>
        <end position="76"/>
    </location>
</feature>
<evidence type="ECO:0000313" key="3">
    <source>
        <dbReference type="Proteomes" id="UP001294444"/>
    </source>
</evidence>
<evidence type="ECO:0008006" key="4">
    <source>
        <dbReference type="Google" id="ProtNLM"/>
    </source>
</evidence>
<organism evidence="2 3">
    <name type="scientific">Melanopsichium pennsylvanicum</name>
    <dbReference type="NCBI Taxonomy" id="63383"/>
    <lineage>
        <taxon>Eukaryota</taxon>
        <taxon>Fungi</taxon>
        <taxon>Dikarya</taxon>
        <taxon>Basidiomycota</taxon>
        <taxon>Ustilaginomycotina</taxon>
        <taxon>Ustilaginomycetes</taxon>
        <taxon>Ustilaginales</taxon>
        <taxon>Ustilaginaceae</taxon>
        <taxon>Melanopsichium</taxon>
    </lineage>
</organism>
<sequence length="162" mass="18302">MQQEQQPPRKMIKYVKRQVSPAAFSGVTDQISNLGQSAGIKAANATSGLNKTQLSVLIVLVIIAFVLFVAGAFWVCSYSRRRKRDREMREKSERFQCLPSSSTVEAGSAQRYSRQGEYYSEGWGESRVALNSSFVVATNERYGWSIQCQPQMPSTRNQSQRY</sequence>
<gene>
    <name evidence="2" type="ORF">MEPE_06610</name>
</gene>
<protein>
    <recommendedName>
        <fullName evidence="4">Transmembrane protein</fullName>
    </recommendedName>
</protein>
<evidence type="ECO:0000256" key="1">
    <source>
        <dbReference type="SAM" id="Phobius"/>
    </source>
</evidence>
<keyword evidence="1" id="KW-0472">Membrane</keyword>
<reference evidence="2" key="1">
    <citation type="submission" date="2023-10" db="EMBL/GenBank/DDBJ databases">
        <authorList>
            <person name="Guldener U."/>
        </authorList>
    </citation>
    <scope>NUCLEOTIDE SEQUENCE</scope>
    <source>
        <strain evidence="2">Mp4</strain>
    </source>
</reference>
<dbReference type="EMBL" id="OAPG01000021">
    <property type="protein sequence ID" value="SNX87899.1"/>
    <property type="molecule type" value="Genomic_DNA"/>
</dbReference>
<evidence type="ECO:0000313" key="2">
    <source>
        <dbReference type="EMBL" id="SNX87899.1"/>
    </source>
</evidence>
<proteinExistence type="predicted"/>